<evidence type="ECO:0000256" key="8">
    <source>
        <dbReference type="ARBA" id="ARBA00022840"/>
    </source>
</evidence>
<evidence type="ECO:0000256" key="5">
    <source>
        <dbReference type="ARBA" id="ARBA00022727"/>
    </source>
</evidence>
<evidence type="ECO:0000313" key="11">
    <source>
        <dbReference type="Proteomes" id="UP001530377"/>
    </source>
</evidence>
<evidence type="ECO:0000256" key="3">
    <source>
        <dbReference type="ARBA" id="ARBA00013247"/>
    </source>
</evidence>
<protein>
    <recommendedName>
        <fullName evidence="3">ribose-phosphate diphosphokinase</fullName>
        <ecNumber evidence="3">2.7.6.1</ecNumber>
    </recommendedName>
</protein>
<dbReference type="EMBL" id="JALLPB020000094">
    <property type="protein sequence ID" value="KAL3817729.1"/>
    <property type="molecule type" value="Genomic_DNA"/>
</dbReference>
<evidence type="ECO:0000259" key="9">
    <source>
        <dbReference type="Pfam" id="PF13793"/>
    </source>
</evidence>
<evidence type="ECO:0000313" key="10">
    <source>
        <dbReference type="EMBL" id="KAL3817729.1"/>
    </source>
</evidence>
<evidence type="ECO:0000256" key="4">
    <source>
        <dbReference type="ARBA" id="ARBA00022679"/>
    </source>
</evidence>
<dbReference type="SMART" id="SM01400">
    <property type="entry name" value="Pribosyltran_N"/>
    <property type="match status" value="1"/>
</dbReference>
<dbReference type="PANTHER" id="PTHR10210">
    <property type="entry name" value="RIBOSE-PHOSPHATE DIPHOSPHOKINASE FAMILY MEMBER"/>
    <property type="match status" value="1"/>
</dbReference>
<keyword evidence="5" id="KW-0545">Nucleotide biosynthesis</keyword>
<dbReference type="GO" id="GO:0009165">
    <property type="term" value="P:nucleotide biosynthetic process"/>
    <property type="evidence" value="ECO:0007669"/>
    <property type="project" value="UniProtKB-KW"/>
</dbReference>
<sequence length="211" mass="23677">MEMAYLLSTSLNLINVGSFADGKTSIKIKYTVHGKEVYVICSTMLMNSILELLLTISMLRRGSVKCTFTMIPYYRYSMQDQCTGLKREPIAIADMVRLLEEMGVDSIICCNLHNPPVKGFFQPTLPVDHLMPEPVAAAYFYKELFGTGEDDDRDEKKGSPTVETLTKITIVAAHENQVFRANAFYSAPTIKKNFLCWRGFIAPLSLILATP</sequence>
<proteinExistence type="inferred from homology"/>
<dbReference type="InterPro" id="IPR029057">
    <property type="entry name" value="PRTase-like"/>
</dbReference>
<comment type="caution">
    <text evidence="10">The sequence shown here is derived from an EMBL/GenBank/DDBJ whole genome shotgun (WGS) entry which is preliminary data.</text>
</comment>
<comment type="similarity">
    <text evidence="2">Belongs to the ribose-phosphate pyrophosphokinase family.</text>
</comment>
<name>A0ABD3RZS2_9STRA</name>
<dbReference type="GO" id="GO:0004749">
    <property type="term" value="F:ribose phosphate diphosphokinase activity"/>
    <property type="evidence" value="ECO:0007669"/>
    <property type="project" value="UniProtKB-EC"/>
</dbReference>
<dbReference type="GO" id="GO:0016301">
    <property type="term" value="F:kinase activity"/>
    <property type="evidence" value="ECO:0007669"/>
    <property type="project" value="UniProtKB-KW"/>
</dbReference>
<dbReference type="InterPro" id="IPR005946">
    <property type="entry name" value="Rib-P_diPkinase"/>
</dbReference>
<keyword evidence="6" id="KW-0547">Nucleotide-binding</keyword>
<dbReference type="InterPro" id="IPR029099">
    <property type="entry name" value="Pribosyltran_N"/>
</dbReference>
<evidence type="ECO:0000256" key="6">
    <source>
        <dbReference type="ARBA" id="ARBA00022741"/>
    </source>
</evidence>
<keyword evidence="7" id="KW-0418">Kinase</keyword>
<dbReference type="Pfam" id="PF13793">
    <property type="entry name" value="Pribosyltran_N"/>
    <property type="match status" value="1"/>
</dbReference>
<dbReference type="Proteomes" id="UP001530377">
    <property type="component" value="Unassembled WGS sequence"/>
</dbReference>
<reference evidence="10 11" key="1">
    <citation type="submission" date="2024-10" db="EMBL/GenBank/DDBJ databases">
        <title>Updated reference genomes for cyclostephanoid diatoms.</title>
        <authorList>
            <person name="Roberts W.R."/>
            <person name="Alverson A.J."/>
        </authorList>
    </citation>
    <scope>NUCLEOTIDE SEQUENCE [LARGE SCALE GENOMIC DNA]</scope>
    <source>
        <strain evidence="10 11">AJA228-03</strain>
    </source>
</reference>
<comment type="pathway">
    <text evidence="1">Metabolic intermediate biosynthesis; 5-phospho-alpha-D-ribose 1-diphosphate biosynthesis; 5-phospho-alpha-D-ribose 1-diphosphate from D-ribose 5-phosphate (route I): step 1/1.</text>
</comment>
<evidence type="ECO:0000256" key="2">
    <source>
        <dbReference type="ARBA" id="ARBA00006478"/>
    </source>
</evidence>
<keyword evidence="11" id="KW-1185">Reference proteome</keyword>
<gene>
    <name evidence="10" type="ORF">ACHAXA_002489</name>
</gene>
<organism evidence="10 11">
    <name type="scientific">Cyclostephanos tholiformis</name>
    <dbReference type="NCBI Taxonomy" id="382380"/>
    <lineage>
        <taxon>Eukaryota</taxon>
        <taxon>Sar</taxon>
        <taxon>Stramenopiles</taxon>
        <taxon>Ochrophyta</taxon>
        <taxon>Bacillariophyta</taxon>
        <taxon>Coscinodiscophyceae</taxon>
        <taxon>Thalassiosirophycidae</taxon>
        <taxon>Stephanodiscales</taxon>
        <taxon>Stephanodiscaceae</taxon>
        <taxon>Cyclostephanos</taxon>
    </lineage>
</organism>
<keyword evidence="4" id="KW-0808">Transferase</keyword>
<evidence type="ECO:0000256" key="7">
    <source>
        <dbReference type="ARBA" id="ARBA00022777"/>
    </source>
</evidence>
<accession>A0ABD3RZS2</accession>
<feature type="domain" description="Ribose-phosphate pyrophosphokinase N-terminal" evidence="9">
    <location>
        <begin position="4"/>
        <end position="103"/>
    </location>
</feature>
<dbReference type="GO" id="GO:0005524">
    <property type="term" value="F:ATP binding"/>
    <property type="evidence" value="ECO:0007669"/>
    <property type="project" value="UniProtKB-KW"/>
</dbReference>
<dbReference type="Gene3D" id="3.40.50.2020">
    <property type="match status" value="2"/>
</dbReference>
<dbReference type="EC" id="2.7.6.1" evidence="3"/>
<dbReference type="PANTHER" id="PTHR10210:SF32">
    <property type="entry name" value="RIBOSE-PHOSPHATE PYROPHOSPHOKINASE 2"/>
    <property type="match status" value="1"/>
</dbReference>
<dbReference type="FunFam" id="3.40.50.2020:FF:000014">
    <property type="entry name" value="Ribose-phosphate pyrophosphokinase 1"/>
    <property type="match status" value="1"/>
</dbReference>
<dbReference type="AlphaFoldDB" id="A0ABD3RZS2"/>
<dbReference type="SUPFAM" id="SSF53271">
    <property type="entry name" value="PRTase-like"/>
    <property type="match status" value="1"/>
</dbReference>
<evidence type="ECO:0000256" key="1">
    <source>
        <dbReference type="ARBA" id="ARBA00004996"/>
    </source>
</evidence>
<keyword evidence="8" id="KW-0067">ATP-binding</keyword>